<dbReference type="PANTHER" id="PTHR13593">
    <property type="match status" value="1"/>
</dbReference>
<name>A0AAV5AMT6_9AGAM</name>
<evidence type="ECO:0000313" key="2">
    <source>
        <dbReference type="Proteomes" id="UP001050691"/>
    </source>
</evidence>
<dbReference type="Pfam" id="PF26146">
    <property type="entry name" value="PI-PLC_X"/>
    <property type="match status" value="1"/>
</dbReference>
<reference evidence="1" key="1">
    <citation type="submission" date="2021-10" db="EMBL/GenBank/DDBJ databases">
        <title>De novo Genome Assembly of Clathrus columnatus (Basidiomycota, Fungi) Using Illumina and Nanopore Sequence Data.</title>
        <authorList>
            <person name="Ogiso-Tanaka E."/>
            <person name="Itagaki H."/>
            <person name="Hosoya T."/>
            <person name="Hosaka K."/>
        </authorList>
    </citation>
    <scope>NUCLEOTIDE SEQUENCE</scope>
    <source>
        <strain evidence="1">MO-923</strain>
    </source>
</reference>
<dbReference type="GO" id="GO:0006629">
    <property type="term" value="P:lipid metabolic process"/>
    <property type="evidence" value="ECO:0007669"/>
    <property type="project" value="InterPro"/>
</dbReference>
<keyword evidence="2" id="KW-1185">Reference proteome</keyword>
<dbReference type="AlphaFoldDB" id="A0AAV5AMT6"/>
<accession>A0AAV5AMT6</accession>
<protein>
    <submittedName>
        <fullName evidence="1">Uncharacterized protein</fullName>
    </submittedName>
</protein>
<dbReference type="InterPro" id="IPR051057">
    <property type="entry name" value="PI-PLC_domain"/>
</dbReference>
<proteinExistence type="predicted"/>
<sequence length="161" mass="18157">MTFRAHDSYAFSSDPLARKEWSQNARYQYNPTVKARYKNASSSISYVLFDGGTVKAYLDQVKQYLDNNPNEVLTLLFTNDDNASVQTQWDPLFQASGVAELAFVPQTFPIKQSEWPTLGNMIDSGKRVVVFMDSNSNISAVPYILPEFEHVRGDPGLSTME</sequence>
<dbReference type="GO" id="GO:0008081">
    <property type="term" value="F:phosphoric diester hydrolase activity"/>
    <property type="evidence" value="ECO:0007669"/>
    <property type="project" value="InterPro"/>
</dbReference>
<gene>
    <name evidence="1" type="ORF">Clacol_010271</name>
</gene>
<comment type="caution">
    <text evidence="1">The sequence shown here is derived from an EMBL/GenBank/DDBJ whole genome shotgun (WGS) entry which is preliminary data.</text>
</comment>
<dbReference type="SUPFAM" id="SSF51695">
    <property type="entry name" value="PLC-like phosphodiesterases"/>
    <property type="match status" value="1"/>
</dbReference>
<organism evidence="1 2">
    <name type="scientific">Clathrus columnatus</name>
    <dbReference type="NCBI Taxonomy" id="1419009"/>
    <lineage>
        <taxon>Eukaryota</taxon>
        <taxon>Fungi</taxon>
        <taxon>Dikarya</taxon>
        <taxon>Basidiomycota</taxon>
        <taxon>Agaricomycotina</taxon>
        <taxon>Agaricomycetes</taxon>
        <taxon>Phallomycetidae</taxon>
        <taxon>Phallales</taxon>
        <taxon>Clathraceae</taxon>
        <taxon>Clathrus</taxon>
    </lineage>
</organism>
<dbReference type="InterPro" id="IPR017946">
    <property type="entry name" value="PLC-like_Pdiesterase_TIM-brl"/>
</dbReference>
<dbReference type="Gene3D" id="3.20.20.190">
    <property type="entry name" value="Phosphatidylinositol (PI) phosphodiesterase"/>
    <property type="match status" value="1"/>
</dbReference>
<evidence type="ECO:0000313" key="1">
    <source>
        <dbReference type="EMBL" id="GJJ15992.1"/>
    </source>
</evidence>
<dbReference type="Proteomes" id="UP001050691">
    <property type="component" value="Unassembled WGS sequence"/>
</dbReference>
<dbReference type="PANTHER" id="PTHR13593:SF140">
    <property type="entry name" value="PLC-LIKE PHOSPHODIESTERASE"/>
    <property type="match status" value="1"/>
</dbReference>
<dbReference type="EMBL" id="BPWL01000011">
    <property type="protein sequence ID" value="GJJ15992.1"/>
    <property type="molecule type" value="Genomic_DNA"/>
</dbReference>